<dbReference type="PROSITE" id="PS50145">
    <property type="entry name" value="ZF_TRAF"/>
    <property type="match status" value="1"/>
</dbReference>
<evidence type="ECO:0000256" key="4">
    <source>
        <dbReference type="PROSITE-ProRule" id="PRU00207"/>
    </source>
</evidence>
<keyword evidence="11" id="KW-1267">Proteomics identification</keyword>
<evidence type="ECO:0000313" key="9">
    <source>
        <dbReference type="Proteomes" id="UP000001940"/>
    </source>
</evidence>
<dbReference type="FunCoup" id="O17324">
    <property type="interactions" value="115"/>
</dbReference>
<dbReference type="Pfam" id="PF15966">
    <property type="entry name" value="F-box_4"/>
    <property type="match status" value="1"/>
</dbReference>
<dbReference type="InterPro" id="IPR001293">
    <property type="entry name" value="Znf_TRAF"/>
</dbReference>
<keyword evidence="2 4" id="KW-0863">Zinc-finger</keyword>
<dbReference type="OMA" id="VHIKWER"/>
<dbReference type="UCSC" id="C10E2.2">
    <property type="organism name" value="c. elegans"/>
</dbReference>
<dbReference type="PaxDb" id="6239-C10E2.2.2"/>
<dbReference type="AGR" id="WB:WBGene00015673"/>
<feature type="region of interest" description="Disordered" evidence="5">
    <location>
        <begin position="137"/>
        <end position="184"/>
    </location>
</feature>
<dbReference type="GO" id="GO:0008270">
    <property type="term" value="F:zinc ion binding"/>
    <property type="evidence" value="ECO:0007669"/>
    <property type="project" value="UniProtKB-KW"/>
</dbReference>
<evidence type="ECO:0000313" key="8">
    <source>
        <dbReference type="EMBL" id="CCD64112.1"/>
    </source>
</evidence>
<dbReference type="PANTHER" id="PTHR15933:SF20">
    <property type="entry name" value="F-BOX DOMAIN-CONTAINING PROTEIN"/>
    <property type="match status" value="1"/>
</dbReference>
<dbReference type="Proteomes" id="UP000001940">
    <property type="component" value="Chromosome X"/>
</dbReference>
<dbReference type="OrthoDB" id="5918172at2759"/>
<dbReference type="GeneID" id="182497"/>
<evidence type="ECO:0000313" key="10">
    <source>
        <dbReference type="WormBase" id="C10E2.2"/>
    </source>
</evidence>
<dbReference type="CTD" id="182497"/>
<dbReference type="PhylomeDB" id="O17324"/>
<dbReference type="Reactome" id="R-CEL-8951664">
    <property type="pathway name" value="Neddylation"/>
</dbReference>
<dbReference type="GO" id="GO:0061630">
    <property type="term" value="F:ubiquitin protein ligase activity"/>
    <property type="evidence" value="ECO:0007669"/>
    <property type="project" value="InterPro"/>
</dbReference>
<evidence type="ECO:0000256" key="2">
    <source>
        <dbReference type="ARBA" id="ARBA00022771"/>
    </source>
</evidence>
<dbReference type="STRING" id="6239.C10E2.2.1"/>
<dbReference type="PROSITE" id="PS50181">
    <property type="entry name" value="FBOX"/>
    <property type="match status" value="1"/>
</dbReference>
<accession>O17324</accession>
<gene>
    <name evidence="8 10" type="ORF">C10E2.2</name>
    <name evidence="8" type="ORF">CELE_C10E2.2</name>
</gene>
<keyword evidence="1 4" id="KW-0479">Metal-binding</keyword>
<reference evidence="8 9" key="1">
    <citation type="journal article" date="1998" name="Science">
        <title>Genome sequence of the nematode C. elegans: a platform for investigating biology.</title>
        <authorList>
            <consortium name="The C. elegans sequencing consortium"/>
            <person name="Sulson J.E."/>
            <person name="Waterston R."/>
        </authorList>
    </citation>
    <scope>NUCLEOTIDE SEQUENCE [LARGE SCALE GENOMIC DNA]</scope>
    <source>
        <strain evidence="8 9">Bristol N2</strain>
    </source>
</reference>
<dbReference type="EMBL" id="BX284606">
    <property type="protein sequence ID" value="CCD64112.1"/>
    <property type="molecule type" value="Genomic_DNA"/>
</dbReference>
<dbReference type="SUPFAM" id="SSF49599">
    <property type="entry name" value="TRAF domain-like"/>
    <property type="match status" value="1"/>
</dbReference>
<proteinExistence type="evidence at protein level"/>
<feature type="domain" description="F-box" evidence="7">
    <location>
        <begin position="352"/>
        <end position="389"/>
    </location>
</feature>
<keyword evidence="9" id="KW-1185">Reference proteome</keyword>
<keyword evidence="3 4" id="KW-0862">Zinc</keyword>
<dbReference type="RefSeq" id="NP_510701.2">
    <property type="nucleotide sequence ID" value="NM_078300.8"/>
</dbReference>
<evidence type="ECO:0007829" key="11">
    <source>
        <dbReference type="PeptideAtlas" id="O17324"/>
    </source>
</evidence>
<dbReference type="eggNOG" id="ENOG502QTD9">
    <property type="taxonomic scope" value="Eukaryota"/>
</dbReference>
<feature type="zinc finger region" description="TRAF-type" evidence="4">
    <location>
        <begin position="42"/>
        <end position="90"/>
    </location>
</feature>
<dbReference type="Bgee" id="WBGene00015673">
    <property type="expression patterns" value="Expressed in larva and 2 other cell types or tissues"/>
</dbReference>
<dbReference type="AlphaFoldDB" id="O17324"/>
<dbReference type="PIR" id="T32426">
    <property type="entry name" value="T32426"/>
</dbReference>
<evidence type="ECO:0000259" key="7">
    <source>
        <dbReference type="PROSITE" id="PS50181"/>
    </source>
</evidence>
<dbReference type="InterPro" id="IPR031890">
    <property type="entry name" value="Fbxo30/Fbxo40"/>
</dbReference>
<organism evidence="8 9">
    <name type="scientific">Caenorhabditis elegans</name>
    <dbReference type="NCBI Taxonomy" id="6239"/>
    <lineage>
        <taxon>Eukaryota</taxon>
        <taxon>Metazoa</taxon>
        <taxon>Ecdysozoa</taxon>
        <taxon>Nematoda</taxon>
        <taxon>Chromadorea</taxon>
        <taxon>Rhabditida</taxon>
        <taxon>Rhabditina</taxon>
        <taxon>Rhabditomorpha</taxon>
        <taxon>Rhabditoidea</taxon>
        <taxon>Rhabditidae</taxon>
        <taxon>Peloderinae</taxon>
        <taxon>Caenorhabditis</taxon>
    </lineage>
</organism>
<dbReference type="PeptideAtlas" id="O17324"/>
<dbReference type="Pfam" id="PF15965">
    <property type="entry name" value="zf-TRAF_2"/>
    <property type="match status" value="1"/>
</dbReference>
<dbReference type="InParanoid" id="O17324"/>
<evidence type="ECO:0000256" key="5">
    <source>
        <dbReference type="SAM" id="MobiDB-lite"/>
    </source>
</evidence>
<dbReference type="PANTHER" id="PTHR15933">
    <property type="entry name" value="PROTEIN CBG16327"/>
    <property type="match status" value="1"/>
</dbReference>
<dbReference type="WormBase" id="C10E2.2">
    <property type="protein sequence ID" value="CE39893"/>
    <property type="gene ID" value="WBGene00015673"/>
</dbReference>
<name>O17324_CAEEL</name>
<evidence type="ECO:0000256" key="3">
    <source>
        <dbReference type="ARBA" id="ARBA00022833"/>
    </source>
</evidence>
<dbReference type="HOGENOM" id="CLU_680322_0_0_1"/>
<protein>
    <submittedName>
        <fullName evidence="8">F-box domain-containing protein</fullName>
    </submittedName>
</protein>
<dbReference type="Reactome" id="R-CEL-983168">
    <property type="pathway name" value="Antigen processing: Ubiquitination &amp; Proteasome degradation"/>
</dbReference>
<sequence>MSTIHDTHCSHCFSLNCISTDCPVSKCKHCHTLLHSCKQEEHIEHVCRRAPVKCPNYSNGCNVVLLREKITNHLPICAASIVVCSRDRCRKLNAKSCKLELKFMGRKKQNLPVNERDDIDIQLAIYDQNLIIESYNSSRPKRVRQRDPLHPAHPLLPLRNMPYDSSSPTEGFEDSSEDEMREKREKLKKSKLVFSNCYMCQIDPAAQHLHTLGNGVDIEKMKKRRMTPQVVDKFHEKLGLKVNVDVLNVSESSLKSENIREIQKGGTLYTLKCLKTVRRSEYGVHCLSQHTETIDIMNDIVLRCPNWSSGCDFTSTRVKVKVGNLKFHPHTSTITHQPTADQFPESPDSVSYHNIETLPLWVYETLADYLPSSALFNLSLVNRTLRKVVFIAMNSKCYVEPVWEMERQGKWALKQYIWKVTSTEPPPETEWRVPVELNNHISQCQYFNPVSYEEKMVPVFSREFEKEIWDGFTNELSERLIRAEIRAVEDNVEEEEFEWEG</sequence>
<feature type="domain" description="TRAF-type" evidence="6">
    <location>
        <begin position="42"/>
        <end position="90"/>
    </location>
</feature>
<dbReference type="KEGG" id="cel:CELE_C10E2.2"/>
<evidence type="ECO:0000256" key="1">
    <source>
        <dbReference type="ARBA" id="ARBA00022723"/>
    </source>
</evidence>
<evidence type="ECO:0000259" key="6">
    <source>
        <dbReference type="PROSITE" id="PS50145"/>
    </source>
</evidence>
<dbReference type="InterPro" id="IPR001810">
    <property type="entry name" value="F-box_dom"/>
</dbReference>